<organism evidence="3 4">
    <name type="scientific">Candidatus Saccharicenans subterraneus</name>
    <dbReference type="NCBI Taxonomy" id="2508984"/>
    <lineage>
        <taxon>Bacteria</taxon>
        <taxon>Candidatus Aminicenantota</taxon>
        <taxon>Candidatus Aminicenantia</taxon>
        <taxon>Candidatus Aminicenantales</taxon>
        <taxon>Candidatus Saccharicenantaceae</taxon>
        <taxon>Candidatus Saccharicenans</taxon>
    </lineage>
</organism>
<evidence type="ECO:0000259" key="2">
    <source>
        <dbReference type="PROSITE" id="PS50943"/>
    </source>
</evidence>
<name>A0A3E2BK83_9BACT</name>
<dbReference type="InterPro" id="IPR001387">
    <property type="entry name" value="Cro/C1-type_HTH"/>
</dbReference>
<evidence type="ECO:0000256" key="1">
    <source>
        <dbReference type="ARBA" id="ARBA00007227"/>
    </source>
</evidence>
<dbReference type="InterPro" id="IPR052345">
    <property type="entry name" value="Rad_response_metalloprotease"/>
</dbReference>
<dbReference type="EMBL" id="QUAH01000012">
    <property type="protein sequence ID" value="RFT15158.1"/>
    <property type="molecule type" value="Genomic_DNA"/>
</dbReference>
<dbReference type="PANTHER" id="PTHR43236">
    <property type="entry name" value="ANTITOXIN HIGA1"/>
    <property type="match status" value="1"/>
</dbReference>
<protein>
    <submittedName>
        <fullName evidence="3">Transcriptional regulator</fullName>
    </submittedName>
</protein>
<dbReference type="AlphaFoldDB" id="A0A3E2BK83"/>
<dbReference type="Proteomes" id="UP000257323">
    <property type="component" value="Unassembled WGS sequence"/>
</dbReference>
<dbReference type="SUPFAM" id="SSF47413">
    <property type="entry name" value="lambda repressor-like DNA-binding domains"/>
    <property type="match status" value="1"/>
</dbReference>
<gene>
    <name evidence="3" type="ORF">OP8BY_0622</name>
</gene>
<sequence length="395" mass="45524">MKAGLSLEDLAQKLGGIVTRQAIAKYEKGLISPSPEVLEHLLQVLEIPPSPDIPEEVPEKPEEFTAEIRACPPQGARVSRRTPRDVKPLKTEIYACYSPGEILPTPARRARHLQKTWADLIPEEEIELRPEPRLPRKQAIALRIILSEKMKNYLWLEKLLRQEKVFEPPFRLKIIKLEEAEKAAEDLRRHWDLGTGAVTNLLTFLEERGIKTFRLASPEKFESQSGFYRGQPFIAVENSLPVDRVRFRAASELAQVLFGLANDPDTIRLYNRFAAAFLLPARILEEYFLPAGRKIAFSELAEIKARYGISLQAIMRRALDLELVTERRFRSFREMMNEKGWLWKEPVEYRGEENPSRFRRLLHYAVSSEILDPERAAALAETTPEEIKKEMGEIF</sequence>
<dbReference type="PANTHER" id="PTHR43236:SF1">
    <property type="entry name" value="BLL7220 PROTEIN"/>
    <property type="match status" value="1"/>
</dbReference>
<dbReference type="Pfam" id="PF06114">
    <property type="entry name" value="Peptidase_M78"/>
    <property type="match status" value="1"/>
</dbReference>
<evidence type="ECO:0000313" key="4">
    <source>
        <dbReference type="Proteomes" id="UP000257323"/>
    </source>
</evidence>
<dbReference type="Pfam" id="PF01381">
    <property type="entry name" value="HTH_3"/>
    <property type="match status" value="1"/>
</dbReference>
<comment type="caution">
    <text evidence="3">The sequence shown here is derived from an EMBL/GenBank/DDBJ whole genome shotgun (WGS) entry which is preliminary data.</text>
</comment>
<dbReference type="GO" id="GO:0003677">
    <property type="term" value="F:DNA binding"/>
    <property type="evidence" value="ECO:0007669"/>
    <property type="project" value="InterPro"/>
</dbReference>
<evidence type="ECO:0000313" key="3">
    <source>
        <dbReference type="EMBL" id="RFT15158.1"/>
    </source>
</evidence>
<accession>A0A3E2BK83</accession>
<dbReference type="InterPro" id="IPR010359">
    <property type="entry name" value="IrrE_HExxH"/>
</dbReference>
<feature type="domain" description="HTH cro/C1-type" evidence="2">
    <location>
        <begin position="2"/>
        <end position="53"/>
    </location>
</feature>
<dbReference type="InterPro" id="IPR010982">
    <property type="entry name" value="Lambda_DNA-bd_dom_sf"/>
</dbReference>
<reference evidence="3 4" key="1">
    <citation type="submission" date="2018-08" db="EMBL/GenBank/DDBJ databases">
        <title>Genome analysis of the thermophilic bacterium of the candidate phylum Aminicenantes from deep subsurface aquifer revealed its physiology and ecological role.</title>
        <authorList>
            <person name="Kadnikov V.V."/>
            <person name="Mardanov A.V."/>
            <person name="Beletsky A.V."/>
            <person name="Karnachuk O.V."/>
            <person name="Ravin N.V."/>
        </authorList>
    </citation>
    <scope>NUCLEOTIDE SEQUENCE [LARGE SCALE GENOMIC DNA]</scope>
    <source>
        <strain evidence="3">BY38</strain>
    </source>
</reference>
<comment type="similarity">
    <text evidence="1">Belongs to the short-chain fatty acyl-CoA assimilation regulator (ScfR) family.</text>
</comment>
<dbReference type="CDD" id="cd00093">
    <property type="entry name" value="HTH_XRE"/>
    <property type="match status" value="1"/>
</dbReference>
<dbReference type="PROSITE" id="PS50943">
    <property type="entry name" value="HTH_CROC1"/>
    <property type="match status" value="1"/>
</dbReference>
<dbReference type="Gene3D" id="1.10.260.40">
    <property type="entry name" value="lambda repressor-like DNA-binding domains"/>
    <property type="match status" value="1"/>
</dbReference>
<proteinExistence type="inferred from homology"/>